<feature type="binding site" evidence="11">
    <location>
        <begin position="135"/>
        <end position="142"/>
    </location>
    <ligand>
        <name>UMP</name>
        <dbReference type="ChEBI" id="CHEBI:57865"/>
    </ligand>
</feature>
<dbReference type="AlphaFoldDB" id="A0A411YCT4"/>
<gene>
    <name evidence="11" type="primary">pyrH</name>
    <name evidence="13" type="ORF">ER308_04965</name>
</gene>
<comment type="pathway">
    <text evidence="2 11">Pyrimidine metabolism; CTP biosynthesis via de novo pathway; UDP from UMP (UMPK route): step 1/1.</text>
</comment>
<evidence type="ECO:0000256" key="3">
    <source>
        <dbReference type="ARBA" id="ARBA00007614"/>
    </source>
</evidence>
<sequence>MSDGPRYRRVLLKLSGEKFADDDNSISPQIVNSIAAQLVEVAGRGVEIGVSVGGGNIFRGTSPQAAGMDRSSADNMGMLATVINALSLQDAIEKQGVDTRVLSAIGMQEVAEPYIRRRAIRHLQKGRVVIFAAGLGAPYFTTDTAAAQRALEIGAEAILKGTGVDGVYDRDPHGAPEATRYSDLTYLDVLSHGLKVMDATAISLCMDNRLPIIVFELLREGNIWRVVDGQPIGTIVHAGPESASAEGELTG</sequence>
<dbReference type="InterPro" id="IPR011817">
    <property type="entry name" value="Uridylate_kinase"/>
</dbReference>
<dbReference type="Proteomes" id="UP000291469">
    <property type="component" value="Chromosome"/>
</dbReference>
<reference evidence="13 14" key="1">
    <citation type="submission" date="2019-01" db="EMBL/GenBank/DDBJ databases">
        <title>Egibacter rhizosphaerae EGI 80759T.</title>
        <authorList>
            <person name="Chen D.-D."/>
            <person name="Tian Y."/>
            <person name="Jiao J.-Y."/>
            <person name="Zhang X.-T."/>
            <person name="Zhang Y.-G."/>
            <person name="Zhang Y."/>
            <person name="Xiao M."/>
            <person name="Shu W.-S."/>
            <person name="Li W.-J."/>
        </authorList>
    </citation>
    <scope>NUCLEOTIDE SEQUENCE [LARGE SCALE GENOMIC DNA]</scope>
    <source>
        <strain evidence="13 14">EGI 80759</strain>
    </source>
</reference>
<dbReference type="InterPro" id="IPR036393">
    <property type="entry name" value="AceGlu_kinase-like_sf"/>
</dbReference>
<comment type="similarity">
    <text evidence="3 11">Belongs to the UMP kinase family.</text>
</comment>
<name>A0A411YCT4_9ACTN</name>
<evidence type="ECO:0000256" key="7">
    <source>
        <dbReference type="ARBA" id="ARBA00022777"/>
    </source>
</evidence>
<evidence type="ECO:0000256" key="2">
    <source>
        <dbReference type="ARBA" id="ARBA00004791"/>
    </source>
</evidence>
<comment type="subunit">
    <text evidence="11">Homohexamer.</text>
</comment>
<dbReference type="CDD" id="cd04254">
    <property type="entry name" value="AAK_UMPK-PyrH-Ec"/>
    <property type="match status" value="1"/>
</dbReference>
<evidence type="ECO:0000313" key="14">
    <source>
        <dbReference type="Proteomes" id="UP000291469"/>
    </source>
</evidence>
<comment type="caution">
    <text evidence="11">Lacks conserved residue(s) required for the propagation of feature annotation.</text>
</comment>
<evidence type="ECO:0000313" key="13">
    <source>
        <dbReference type="EMBL" id="QBI18957.1"/>
    </source>
</evidence>
<dbReference type="GO" id="GO:0005524">
    <property type="term" value="F:ATP binding"/>
    <property type="evidence" value="ECO:0007669"/>
    <property type="project" value="UniProtKB-KW"/>
</dbReference>
<dbReference type="PANTHER" id="PTHR42833">
    <property type="entry name" value="URIDYLATE KINASE"/>
    <property type="match status" value="1"/>
</dbReference>
<comment type="subcellular location">
    <subcellularLocation>
        <location evidence="1 11">Cytoplasm</location>
    </subcellularLocation>
</comment>
<feature type="binding site" evidence="11">
    <location>
        <position position="54"/>
    </location>
    <ligand>
        <name>UMP</name>
        <dbReference type="ChEBI" id="CHEBI:57865"/>
    </ligand>
</feature>
<dbReference type="GO" id="GO:0044210">
    <property type="term" value="P:'de novo' CTP biosynthetic process"/>
    <property type="evidence" value="ECO:0007669"/>
    <property type="project" value="UniProtKB-UniRule"/>
</dbReference>
<evidence type="ECO:0000259" key="12">
    <source>
        <dbReference type="Pfam" id="PF00696"/>
    </source>
</evidence>
<keyword evidence="8 11" id="KW-0067">ATP-binding</keyword>
<feature type="binding site" evidence="11">
    <location>
        <position position="59"/>
    </location>
    <ligand>
        <name>ATP</name>
        <dbReference type="ChEBI" id="CHEBI:30616"/>
    </ligand>
</feature>
<evidence type="ECO:0000256" key="6">
    <source>
        <dbReference type="ARBA" id="ARBA00022741"/>
    </source>
</evidence>
<feature type="binding site" evidence="11">
    <location>
        <position position="74"/>
    </location>
    <ligand>
        <name>UMP</name>
        <dbReference type="ChEBI" id="CHEBI:57865"/>
    </ligand>
</feature>
<keyword evidence="5 11" id="KW-0808">Transferase</keyword>
<evidence type="ECO:0000256" key="4">
    <source>
        <dbReference type="ARBA" id="ARBA00022490"/>
    </source>
</evidence>
<feature type="binding site" evidence="11">
    <location>
        <position position="171"/>
    </location>
    <ligand>
        <name>ATP</name>
        <dbReference type="ChEBI" id="CHEBI:30616"/>
    </ligand>
</feature>
<keyword evidence="6 11" id="KW-0547">Nucleotide-binding</keyword>
<feature type="binding site" evidence="11">
    <location>
        <position position="162"/>
    </location>
    <ligand>
        <name>ATP</name>
        <dbReference type="ChEBI" id="CHEBI:30616"/>
    </ligand>
</feature>
<feature type="binding site" evidence="11">
    <location>
        <position position="168"/>
    </location>
    <ligand>
        <name>ATP</name>
        <dbReference type="ChEBI" id="CHEBI:30616"/>
    </ligand>
</feature>
<comment type="function">
    <text evidence="11">Catalyzes the reversible phosphorylation of UMP to UDP.</text>
</comment>
<dbReference type="FunFam" id="3.40.1160.10:FF:000001">
    <property type="entry name" value="Uridylate kinase"/>
    <property type="match status" value="1"/>
</dbReference>
<keyword evidence="9 11" id="KW-0665">Pyrimidine biosynthesis</keyword>
<dbReference type="InterPro" id="IPR015963">
    <property type="entry name" value="Uridylate_kinase_bac"/>
</dbReference>
<dbReference type="PANTHER" id="PTHR42833:SF4">
    <property type="entry name" value="URIDYLATE KINASE PUMPKIN, CHLOROPLASTIC"/>
    <property type="match status" value="1"/>
</dbReference>
<feature type="domain" description="Aspartate/glutamate/uridylate kinase" evidence="12">
    <location>
        <begin position="9"/>
        <end position="215"/>
    </location>
</feature>
<evidence type="ECO:0000256" key="8">
    <source>
        <dbReference type="ARBA" id="ARBA00022840"/>
    </source>
</evidence>
<dbReference type="PIRSF" id="PIRSF005650">
    <property type="entry name" value="Uridylate_kin"/>
    <property type="match status" value="1"/>
</dbReference>
<accession>A0A411YCT4</accession>
<dbReference type="EC" id="2.7.4.22" evidence="11"/>
<keyword evidence="4 11" id="KW-0963">Cytoplasm</keyword>
<organism evidence="13 14">
    <name type="scientific">Egibacter rhizosphaerae</name>
    <dbReference type="NCBI Taxonomy" id="1670831"/>
    <lineage>
        <taxon>Bacteria</taxon>
        <taxon>Bacillati</taxon>
        <taxon>Actinomycetota</taxon>
        <taxon>Nitriliruptoria</taxon>
        <taxon>Egibacterales</taxon>
        <taxon>Egibacteraceae</taxon>
        <taxon>Egibacter</taxon>
    </lineage>
</organism>
<protein>
    <recommendedName>
        <fullName evidence="11">Uridylate kinase</fullName>
        <shortName evidence="11">UK</shortName>
        <ecNumber evidence="11">2.7.4.22</ecNumber>
    </recommendedName>
    <alternativeName>
        <fullName evidence="11">Uridine monophosphate kinase</fullName>
        <shortName evidence="11">UMP kinase</shortName>
        <shortName evidence="11">UMPK</shortName>
    </alternativeName>
</protein>
<comment type="activity regulation">
    <text evidence="11">Inhibited by UTP.</text>
</comment>
<dbReference type="UniPathway" id="UPA00159">
    <property type="reaction ID" value="UER00275"/>
</dbReference>
<dbReference type="RefSeq" id="WP_131153954.1">
    <property type="nucleotide sequence ID" value="NZ_CP036402.1"/>
</dbReference>
<evidence type="ECO:0000256" key="1">
    <source>
        <dbReference type="ARBA" id="ARBA00004496"/>
    </source>
</evidence>
<feature type="binding site" evidence="11">
    <location>
        <begin position="13"/>
        <end position="16"/>
    </location>
    <ligand>
        <name>ATP</name>
        <dbReference type="ChEBI" id="CHEBI:30616"/>
    </ligand>
</feature>
<dbReference type="OrthoDB" id="9807458at2"/>
<keyword evidence="14" id="KW-1185">Reference proteome</keyword>
<keyword evidence="7 11" id="KW-0418">Kinase</keyword>
<evidence type="ECO:0000256" key="11">
    <source>
        <dbReference type="HAMAP-Rule" id="MF_01220"/>
    </source>
</evidence>
<dbReference type="SUPFAM" id="SSF53633">
    <property type="entry name" value="Carbamate kinase-like"/>
    <property type="match status" value="1"/>
</dbReference>
<dbReference type="HAMAP" id="MF_01220_B">
    <property type="entry name" value="PyrH_B"/>
    <property type="match status" value="1"/>
</dbReference>
<dbReference type="GO" id="GO:0033862">
    <property type="term" value="F:UMP kinase activity"/>
    <property type="evidence" value="ECO:0007669"/>
    <property type="project" value="UniProtKB-EC"/>
</dbReference>
<dbReference type="GO" id="GO:0006225">
    <property type="term" value="P:UDP biosynthetic process"/>
    <property type="evidence" value="ECO:0007669"/>
    <property type="project" value="TreeGrafter"/>
</dbReference>
<evidence type="ECO:0000256" key="5">
    <source>
        <dbReference type="ARBA" id="ARBA00022679"/>
    </source>
</evidence>
<feature type="binding site" evidence="11">
    <location>
        <position position="55"/>
    </location>
    <ligand>
        <name>ATP</name>
        <dbReference type="ChEBI" id="CHEBI:30616"/>
    </ligand>
</feature>
<dbReference type="Pfam" id="PF00696">
    <property type="entry name" value="AA_kinase"/>
    <property type="match status" value="1"/>
</dbReference>
<dbReference type="GO" id="GO:0005737">
    <property type="term" value="C:cytoplasm"/>
    <property type="evidence" value="ECO:0007669"/>
    <property type="project" value="UniProtKB-SubCell"/>
</dbReference>
<dbReference type="Gene3D" id="3.40.1160.10">
    <property type="entry name" value="Acetylglutamate kinase-like"/>
    <property type="match status" value="1"/>
</dbReference>
<comment type="catalytic activity">
    <reaction evidence="10 11">
        <text>UMP + ATP = UDP + ADP</text>
        <dbReference type="Rhea" id="RHEA:24400"/>
        <dbReference type="ChEBI" id="CHEBI:30616"/>
        <dbReference type="ChEBI" id="CHEBI:57865"/>
        <dbReference type="ChEBI" id="CHEBI:58223"/>
        <dbReference type="ChEBI" id="CHEBI:456216"/>
        <dbReference type="EC" id="2.7.4.22"/>
    </reaction>
</comment>
<dbReference type="InterPro" id="IPR001048">
    <property type="entry name" value="Asp/Glu/Uridylate_kinase"/>
</dbReference>
<dbReference type="EMBL" id="CP036402">
    <property type="protein sequence ID" value="QBI18957.1"/>
    <property type="molecule type" value="Genomic_DNA"/>
</dbReference>
<dbReference type="KEGG" id="erz:ER308_04965"/>
<dbReference type="NCBIfam" id="TIGR02075">
    <property type="entry name" value="pyrH_bact"/>
    <property type="match status" value="1"/>
</dbReference>
<evidence type="ECO:0000256" key="9">
    <source>
        <dbReference type="ARBA" id="ARBA00022975"/>
    </source>
</evidence>
<proteinExistence type="inferred from homology"/>
<evidence type="ECO:0000256" key="10">
    <source>
        <dbReference type="ARBA" id="ARBA00047767"/>
    </source>
</evidence>